<comment type="caution">
    <text evidence="2">The sequence shown here is derived from an EMBL/GenBank/DDBJ whole genome shotgun (WGS) entry which is preliminary data.</text>
</comment>
<accession>A0A9W7AQG9</accession>
<keyword evidence="3" id="KW-1185">Reference proteome</keyword>
<feature type="region of interest" description="Disordered" evidence="1">
    <location>
        <begin position="438"/>
        <end position="563"/>
    </location>
</feature>
<dbReference type="AlphaFoldDB" id="A0A9W7AQG9"/>
<proteinExistence type="predicted"/>
<feature type="compositionally biased region" description="Pro residues" evidence="1">
    <location>
        <begin position="533"/>
        <end position="548"/>
    </location>
</feature>
<feature type="compositionally biased region" description="Basic residues" evidence="1">
    <location>
        <begin position="682"/>
        <end position="693"/>
    </location>
</feature>
<feature type="compositionally biased region" description="Basic and acidic residues" evidence="1">
    <location>
        <begin position="479"/>
        <end position="498"/>
    </location>
</feature>
<dbReference type="OrthoDB" id="10268048at2759"/>
<name>A0A9W7AQG9_9STRA</name>
<dbReference type="EMBL" id="BRXW01000671">
    <property type="protein sequence ID" value="GMH73268.1"/>
    <property type="molecule type" value="Genomic_DNA"/>
</dbReference>
<feature type="region of interest" description="Disordered" evidence="1">
    <location>
        <begin position="660"/>
        <end position="693"/>
    </location>
</feature>
<feature type="compositionally biased region" description="Polar residues" evidence="1">
    <location>
        <begin position="503"/>
        <end position="512"/>
    </location>
</feature>
<protein>
    <submittedName>
        <fullName evidence="2">Uncharacterized protein</fullName>
    </submittedName>
</protein>
<gene>
    <name evidence="2" type="ORF">TrLO_g3751</name>
</gene>
<evidence type="ECO:0000256" key="1">
    <source>
        <dbReference type="SAM" id="MobiDB-lite"/>
    </source>
</evidence>
<dbReference type="InterPro" id="IPR036322">
    <property type="entry name" value="WD40_repeat_dom_sf"/>
</dbReference>
<dbReference type="SUPFAM" id="SSF50978">
    <property type="entry name" value="WD40 repeat-like"/>
    <property type="match status" value="1"/>
</dbReference>
<dbReference type="Proteomes" id="UP001165122">
    <property type="component" value="Unassembled WGS sequence"/>
</dbReference>
<evidence type="ECO:0000313" key="3">
    <source>
        <dbReference type="Proteomes" id="UP001165122"/>
    </source>
</evidence>
<reference evidence="3" key="1">
    <citation type="journal article" date="2023" name="Commun. Biol.">
        <title>Genome analysis of Parmales, the sister group of diatoms, reveals the evolutionary specialization of diatoms from phago-mixotrophs to photoautotrophs.</title>
        <authorList>
            <person name="Ban H."/>
            <person name="Sato S."/>
            <person name="Yoshikawa S."/>
            <person name="Yamada K."/>
            <person name="Nakamura Y."/>
            <person name="Ichinomiya M."/>
            <person name="Sato N."/>
            <person name="Blanc-Mathieu R."/>
            <person name="Endo H."/>
            <person name="Kuwata A."/>
            <person name="Ogata H."/>
        </authorList>
    </citation>
    <scope>NUCLEOTIDE SEQUENCE [LARGE SCALE GENOMIC DNA]</scope>
    <source>
        <strain evidence="3">NIES 3700</strain>
    </source>
</reference>
<feature type="compositionally biased region" description="Acidic residues" evidence="1">
    <location>
        <begin position="443"/>
        <end position="466"/>
    </location>
</feature>
<organism evidence="2 3">
    <name type="scientific">Triparma laevis f. longispina</name>
    <dbReference type="NCBI Taxonomy" id="1714387"/>
    <lineage>
        <taxon>Eukaryota</taxon>
        <taxon>Sar</taxon>
        <taxon>Stramenopiles</taxon>
        <taxon>Ochrophyta</taxon>
        <taxon>Bolidophyceae</taxon>
        <taxon>Parmales</taxon>
        <taxon>Triparmaceae</taxon>
        <taxon>Triparma</taxon>
    </lineage>
</organism>
<sequence length="693" mass="76520">MSAFVDTSNIPPAFQLSCSNFGLLTTSFLSDLTQTVPVDGSLCFLPVQGTSVGPITSITTPSTTLGYTKGTVSLHTSFYQLVRKSRQNLRTIYLPQFGPIQTVLHLTETVLAILPNPSIDVFLSMTSPTEGSVLCLGHESKVNCMVKTDQCLFTASADGSLRCYVLFCHPIKNRVMKKIDRMYSELSRGIEAENKNPHYTQLKTGEEILSLQTQSYGDGEDCNGGEGLIWIGLVDKSVTLVKYGIQMGLSAGGGPTTVLENMYNVKLTGVPSCIATEEGKVCFGCFDGSIAFNEVGEGGGIEGTSELRYGVEVVEHLIVCKDKYVASYGDGVIRCFKEGERGVGLVAEMRGDTGVVDILKKGTGVAICYENGVLQEYGYEDLPSVTPKVPSSIEPVHGVEEGDDFFKNVIREATSSMELESEEEMKRWVKDVKRNKGKKVEEIVEESEEENDESDDDEEEYDESAFEEYLVAKEPNMSLERRESLKAERRASVKAEKKAQRRASLQNNPDSANKSPKDKKKKQQPNKNKKEPPQPQPRSTPVPQPTPLPNNFVPHPLSKPSLQSTLHYQSDLPNSAHAQFDPRTVETNEESRVFAARVSSNVDPKARLYSNLVSLSGDVEVPKKVLEPQIRKDYILQNIRTSPMPSDLIPEKAEENVKINEGKGKERKHRMMVGRQEGGKYGGKHVRRGVKAL</sequence>
<evidence type="ECO:0000313" key="2">
    <source>
        <dbReference type="EMBL" id="GMH73268.1"/>
    </source>
</evidence>